<protein>
    <recommendedName>
        <fullName evidence="1">FBD domain-containing protein</fullName>
    </recommendedName>
</protein>
<accession>A0A5C7HPG4</accession>
<evidence type="ECO:0000313" key="2">
    <source>
        <dbReference type="EMBL" id="TXG58977.1"/>
    </source>
</evidence>
<gene>
    <name evidence="2" type="ORF">EZV62_016806</name>
</gene>
<evidence type="ECO:0000259" key="1">
    <source>
        <dbReference type="SMART" id="SM00579"/>
    </source>
</evidence>
<dbReference type="AlphaFoldDB" id="A0A5C7HPG4"/>
<organism evidence="2 3">
    <name type="scientific">Acer yangbiense</name>
    <dbReference type="NCBI Taxonomy" id="1000413"/>
    <lineage>
        <taxon>Eukaryota</taxon>
        <taxon>Viridiplantae</taxon>
        <taxon>Streptophyta</taxon>
        <taxon>Embryophyta</taxon>
        <taxon>Tracheophyta</taxon>
        <taxon>Spermatophyta</taxon>
        <taxon>Magnoliopsida</taxon>
        <taxon>eudicotyledons</taxon>
        <taxon>Gunneridae</taxon>
        <taxon>Pentapetalae</taxon>
        <taxon>rosids</taxon>
        <taxon>malvids</taxon>
        <taxon>Sapindales</taxon>
        <taxon>Sapindaceae</taxon>
        <taxon>Hippocastanoideae</taxon>
        <taxon>Acereae</taxon>
        <taxon>Acer</taxon>
    </lineage>
</organism>
<reference evidence="3" key="1">
    <citation type="journal article" date="2019" name="Gigascience">
        <title>De novo genome assembly of the endangered Acer yangbiense, a plant species with extremely small populations endemic to Yunnan Province, China.</title>
        <authorList>
            <person name="Yang J."/>
            <person name="Wariss H.M."/>
            <person name="Tao L."/>
            <person name="Zhang R."/>
            <person name="Yun Q."/>
            <person name="Hollingsworth P."/>
            <person name="Dao Z."/>
            <person name="Luo G."/>
            <person name="Guo H."/>
            <person name="Ma Y."/>
            <person name="Sun W."/>
        </authorList>
    </citation>
    <scope>NUCLEOTIDE SEQUENCE [LARGE SCALE GENOMIC DNA]</scope>
    <source>
        <strain evidence="3">cv. Malutang</strain>
    </source>
</reference>
<dbReference type="Proteomes" id="UP000323000">
    <property type="component" value="Chromosome 7"/>
</dbReference>
<evidence type="ECO:0000313" key="3">
    <source>
        <dbReference type="Proteomes" id="UP000323000"/>
    </source>
</evidence>
<name>A0A5C7HPG4_9ROSI</name>
<dbReference type="EMBL" id="VAHF01000007">
    <property type="protein sequence ID" value="TXG58977.1"/>
    <property type="molecule type" value="Genomic_DNA"/>
</dbReference>
<dbReference type="SMART" id="SM00579">
    <property type="entry name" value="FBD"/>
    <property type="match status" value="1"/>
</dbReference>
<proteinExistence type="predicted"/>
<dbReference type="OrthoDB" id="1722809at2759"/>
<sequence length="120" mass="14036">MCSWEEDQLPPANKFATKNSYFQPSFNIPNDYNQEYSPEEFVQFESENVPSCLRLHVKMIEIRNMTGVEDELEVVSYMLKNSEVLKEFSVDIANAESKENLQRQILLYPRGSVDCEIKFL</sequence>
<dbReference type="Pfam" id="PF08387">
    <property type="entry name" value="FBD"/>
    <property type="match status" value="1"/>
</dbReference>
<dbReference type="InterPro" id="IPR006566">
    <property type="entry name" value="FBD"/>
</dbReference>
<keyword evidence="3" id="KW-1185">Reference proteome</keyword>
<comment type="caution">
    <text evidence="2">The sequence shown here is derived from an EMBL/GenBank/DDBJ whole genome shotgun (WGS) entry which is preliminary data.</text>
</comment>
<feature type="domain" description="FBD" evidence="1">
    <location>
        <begin position="51"/>
        <end position="120"/>
    </location>
</feature>